<reference evidence="1 3" key="1">
    <citation type="journal article" date="2019" name="Nat. Ecol. Evol.">
        <title>Megaphylogeny resolves global patterns of mushroom evolution.</title>
        <authorList>
            <person name="Varga T."/>
            <person name="Krizsan K."/>
            <person name="Foldi C."/>
            <person name="Dima B."/>
            <person name="Sanchez-Garcia M."/>
            <person name="Sanchez-Ramirez S."/>
            <person name="Szollosi G.J."/>
            <person name="Szarkandi J.G."/>
            <person name="Papp V."/>
            <person name="Albert L."/>
            <person name="Andreopoulos W."/>
            <person name="Angelini C."/>
            <person name="Antonin V."/>
            <person name="Barry K.W."/>
            <person name="Bougher N.L."/>
            <person name="Buchanan P."/>
            <person name="Buyck B."/>
            <person name="Bense V."/>
            <person name="Catcheside P."/>
            <person name="Chovatia M."/>
            <person name="Cooper J."/>
            <person name="Damon W."/>
            <person name="Desjardin D."/>
            <person name="Finy P."/>
            <person name="Geml J."/>
            <person name="Haridas S."/>
            <person name="Hughes K."/>
            <person name="Justo A."/>
            <person name="Karasinski D."/>
            <person name="Kautmanova I."/>
            <person name="Kiss B."/>
            <person name="Kocsube S."/>
            <person name="Kotiranta H."/>
            <person name="LaButti K.M."/>
            <person name="Lechner B.E."/>
            <person name="Liimatainen K."/>
            <person name="Lipzen A."/>
            <person name="Lukacs Z."/>
            <person name="Mihaltcheva S."/>
            <person name="Morgado L.N."/>
            <person name="Niskanen T."/>
            <person name="Noordeloos M.E."/>
            <person name="Ohm R.A."/>
            <person name="Ortiz-Santana B."/>
            <person name="Ovrebo C."/>
            <person name="Racz N."/>
            <person name="Riley R."/>
            <person name="Savchenko A."/>
            <person name="Shiryaev A."/>
            <person name="Soop K."/>
            <person name="Spirin V."/>
            <person name="Szebenyi C."/>
            <person name="Tomsovsky M."/>
            <person name="Tulloss R.E."/>
            <person name="Uehling J."/>
            <person name="Grigoriev I.V."/>
            <person name="Vagvolgyi C."/>
            <person name="Papp T."/>
            <person name="Martin F.M."/>
            <person name="Miettinen O."/>
            <person name="Hibbett D.S."/>
            <person name="Nagy L.G."/>
        </authorList>
    </citation>
    <scope>NUCLEOTIDE SEQUENCE [LARGE SCALE GENOMIC DNA]</scope>
    <source>
        <strain evidence="1 3">FP101781</strain>
    </source>
</reference>
<dbReference type="OrthoDB" id="3039906at2759"/>
<dbReference type="AlphaFoldDB" id="A0A4Y7RC88"/>
<gene>
    <name evidence="1" type="ORF">FA13DRAFT_1170975</name>
    <name evidence="2" type="ORF">FA13DRAFT_124715</name>
</gene>
<dbReference type="EMBL" id="QPFP01000572">
    <property type="protein sequence ID" value="TEB06341.1"/>
    <property type="molecule type" value="Genomic_DNA"/>
</dbReference>
<evidence type="ECO:0000313" key="1">
    <source>
        <dbReference type="EMBL" id="TEB06341.1"/>
    </source>
</evidence>
<comment type="caution">
    <text evidence="1">The sequence shown here is derived from an EMBL/GenBank/DDBJ whole genome shotgun (WGS) entry which is preliminary data.</text>
</comment>
<dbReference type="Proteomes" id="UP000298030">
    <property type="component" value="Unassembled WGS sequence"/>
</dbReference>
<proteinExistence type="predicted"/>
<dbReference type="EMBL" id="QPFP01000011">
    <property type="protein sequence ID" value="TEB33972.1"/>
    <property type="molecule type" value="Genomic_DNA"/>
</dbReference>
<protein>
    <submittedName>
        <fullName evidence="1">Uncharacterized protein</fullName>
    </submittedName>
</protein>
<name>A0A4Y7RC88_COPMI</name>
<keyword evidence="3" id="KW-1185">Reference proteome</keyword>
<sequence>MTPRPHTSRTVKHDARLSPGYKAGSHTVRYSTMRFTSPALLIAPLLAFIGTTAAVPSPVAQVGGAVNGVKDKIGHLVNARDLDALLVARAPVSGIVNADGVRYRRCTRTSCEAVGQYNKYQPIAIICRAQGESIFGWR</sequence>
<evidence type="ECO:0000313" key="3">
    <source>
        <dbReference type="Proteomes" id="UP000298030"/>
    </source>
</evidence>
<evidence type="ECO:0000313" key="2">
    <source>
        <dbReference type="EMBL" id="TEB33972.1"/>
    </source>
</evidence>
<organism evidence="1 3">
    <name type="scientific">Coprinellus micaceus</name>
    <name type="common">Glistening ink-cap mushroom</name>
    <name type="synonym">Coprinus micaceus</name>
    <dbReference type="NCBI Taxonomy" id="71717"/>
    <lineage>
        <taxon>Eukaryota</taxon>
        <taxon>Fungi</taxon>
        <taxon>Dikarya</taxon>
        <taxon>Basidiomycota</taxon>
        <taxon>Agaricomycotina</taxon>
        <taxon>Agaricomycetes</taxon>
        <taxon>Agaricomycetidae</taxon>
        <taxon>Agaricales</taxon>
        <taxon>Agaricineae</taxon>
        <taxon>Psathyrellaceae</taxon>
        <taxon>Coprinellus</taxon>
    </lineage>
</organism>
<accession>A0A4Y7RC88</accession>